<evidence type="ECO:0000313" key="7">
    <source>
        <dbReference type="Proteomes" id="UP000281985"/>
    </source>
</evidence>
<dbReference type="InterPro" id="IPR032808">
    <property type="entry name" value="DoxX"/>
</dbReference>
<dbReference type="InterPro" id="IPR016944">
    <property type="entry name" value="UCP030066"/>
</dbReference>
<protein>
    <submittedName>
        <fullName evidence="6">DoxX family protein</fullName>
    </submittedName>
</protein>
<sequence length="120" mass="13851">MKAQRIIYWIATGLFCALMLYSASMYFMNTEMIESFFQSFNHPTYVVIPLAILKICGVLMLLWRGIPWLTEWAYAGFFFDIVLAAAAHHYAGDSITQTLVALILLVVSYFFGKEVRPMYR</sequence>
<feature type="transmembrane region" description="Helical" evidence="5">
    <location>
        <begin position="95"/>
        <end position="112"/>
    </location>
</feature>
<dbReference type="AlphaFoldDB" id="A0A3M0GP15"/>
<keyword evidence="2 5" id="KW-0812">Transmembrane</keyword>
<comment type="caution">
    <text evidence="6">The sequence shown here is derived from an EMBL/GenBank/DDBJ whole genome shotgun (WGS) entry which is preliminary data.</text>
</comment>
<dbReference type="GO" id="GO:0016020">
    <property type="term" value="C:membrane"/>
    <property type="evidence" value="ECO:0007669"/>
    <property type="project" value="UniProtKB-SubCell"/>
</dbReference>
<dbReference type="OrthoDB" id="7960583at2"/>
<evidence type="ECO:0000256" key="5">
    <source>
        <dbReference type="SAM" id="Phobius"/>
    </source>
</evidence>
<keyword evidence="7" id="KW-1185">Reference proteome</keyword>
<evidence type="ECO:0000256" key="1">
    <source>
        <dbReference type="ARBA" id="ARBA00004141"/>
    </source>
</evidence>
<evidence type="ECO:0000256" key="3">
    <source>
        <dbReference type="ARBA" id="ARBA00022989"/>
    </source>
</evidence>
<comment type="subcellular location">
    <subcellularLocation>
        <location evidence="1">Membrane</location>
        <topology evidence="1">Multi-pass membrane protein</topology>
    </subcellularLocation>
</comment>
<organism evidence="6 7">
    <name type="scientific">Dokdonia sinensis</name>
    <dbReference type="NCBI Taxonomy" id="2479847"/>
    <lineage>
        <taxon>Bacteria</taxon>
        <taxon>Pseudomonadati</taxon>
        <taxon>Bacteroidota</taxon>
        <taxon>Flavobacteriia</taxon>
        <taxon>Flavobacteriales</taxon>
        <taxon>Flavobacteriaceae</taxon>
        <taxon>Dokdonia</taxon>
    </lineage>
</organism>
<proteinExistence type="predicted"/>
<reference evidence="6 7" key="1">
    <citation type="submission" date="2018-10" db="EMBL/GenBank/DDBJ databases">
        <title>Dokdonia luteus sp. nov., isolated from sea water.</title>
        <authorList>
            <person name="Zhou L.Y."/>
            <person name="Du Z.J."/>
        </authorList>
    </citation>
    <scope>NUCLEOTIDE SEQUENCE [LARGE SCALE GENOMIC DNA]</scope>
    <source>
        <strain evidence="6 7">SH27</strain>
    </source>
</reference>
<gene>
    <name evidence="6" type="ORF">EAX61_03210</name>
</gene>
<dbReference type="RefSeq" id="WP_121916216.1">
    <property type="nucleotide sequence ID" value="NZ_REFV01000002.1"/>
</dbReference>
<dbReference type="PIRSF" id="PIRSF030066">
    <property type="entry name" value="UCP030066"/>
    <property type="match status" value="1"/>
</dbReference>
<dbReference type="Proteomes" id="UP000281985">
    <property type="component" value="Unassembled WGS sequence"/>
</dbReference>
<evidence type="ECO:0000313" key="6">
    <source>
        <dbReference type="EMBL" id="RMB63413.1"/>
    </source>
</evidence>
<accession>A0A3M0GP15</accession>
<name>A0A3M0GP15_9FLAO</name>
<keyword evidence="3 5" id="KW-1133">Transmembrane helix</keyword>
<feature type="transmembrane region" description="Helical" evidence="5">
    <location>
        <begin position="7"/>
        <end position="24"/>
    </location>
</feature>
<evidence type="ECO:0000256" key="2">
    <source>
        <dbReference type="ARBA" id="ARBA00022692"/>
    </source>
</evidence>
<keyword evidence="4 5" id="KW-0472">Membrane</keyword>
<feature type="transmembrane region" description="Helical" evidence="5">
    <location>
        <begin position="44"/>
        <end position="63"/>
    </location>
</feature>
<dbReference type="EMBL" id="REFV01000002">
    <property type="protein sequence ID" value="RMB63413.1"/>
    <property type="molecule type" value="Genomic_DNA"/>
</dbReference>
<feature type="transmembrane region" description="Helical" evidence="5">
    <location>
        <begin position="72"/>
        <end position="89"/>
    </location>
</feature>
<evidence type="ECO:0000256" key="4">
    <source>
        <dbReference type="ARBA" id="ARBA00023136"/>
    </source>
</evidence>
<dbReference type="Pfam" id="PF13564">
    <property type="entry name" value="DoxX_2"/>
    <property type="match status" value="1"/>
</dbReference>